<name>A0AAJ0UDM4_HALSE</name>
<keyword evidence="5" id="KW-0812">Transmembrane</keyword>
<gene>
    <name evidence="7" type="ORF">CCR82_02940</name>
</gene>
<feature type="domain" description="Peptidase S49" evidence="6">
    <location>
        <begin position="153"/>
        <end position="292"/>
    </location>
</feature>
<dbReference type="InterPro" id="IPR047272">
    <property type="entry name" value="S49_SppA_C"/>
</dbReference>
<dbReference type="PANTHER" id="PTHR42987">
    <property type="entry name" value="PEPTIDASE S49"/>
    <property type="match status" value="1"/>
</dbReference>
<dbReference type="AlphaFoldDB" id="A0AAJ0UDM4"/>
<reference evidence="7" key="2">
    <citation type="journal article" date="2020" name="Microorganisms">
        <title>Osmotic Adaptation and Compatible Solute Biosynthesis of Phototrophic Bacteria as Revealed from Genome Analyses.</title>
        <authorList>
            <person name="Imhoff J.F."/>
            <person name="Rahn T."/>
            <person name="Kunzel S."/>
            <person name="Keller A."/>
            <person name="Neulinger S.C."/>
        </authorList>
    </citation>
    <scope>NUCLEOTIDE SEQUENCE</scope>
    <source>
        <strain evidence="7">DSM 4395</strain>
    </source>
</reference>
<evidence type="ECO:0000256" key="1">
    <source>
        <dbReference type="ARBA" id="ARBA00008683"/>
    </source>
</evidence>
<dbReference type="SUPFAM" id="SSF52096">
    <property type="entry name" value="ClpP/crotonase"/>
    <property type="match status" value="1"/>
</dbReference>
<keyword evidence="5" id="KW-0472">Membrane</keyword>
<keyword evidence="5" id="KW-1133">Transmembrane helix</keyword>
<evidence type="ECO:0000256" key="5">
    <source>
        <dbReference type="SAM" id="Phobius"/>
    </source>
</evidence>
<dbReference type="GO" id="GO:0006508">
    <property type="term" value="P:proteolysis"/>
    <property type="evidence" value="ECO:0007669"/>
    <property type="project" value="UniProtKB-KW"/>
</dbReference>
<evidence type="ECO:0000313" key="7">
    <source>
        <dbReference type="EMBL" id="MBK5929515.1"/>
    </source>
</evidence>
<feature type="transmembrane region" description="Helical" evidence="5">
    <location>
        <begin position="53"/>
        <end position="72"/>
    </location>
</feature>
<evidence type="ECO:0000313" key="8">
    <source>
        <dbReference type="Proteomes" id="UP001296967"/>
    </source>
</evidence>
<dbReference type="InterPro" id="IPR029045">
    <property type="entry name" value="ClpP/crotonase-like_dom_sf"/>
</dbReference>
<dbReference type="EMBL" id="NHSF01000017">
    <property type="protein sequence ID" value="MBK5929515.1"/>
    <property type="molecule type" value="Genomic_DNA"/>
</dbReference>
<evidence type="ECO:0000259" key="6">
    <source>
        <dbReference type="Pfam" id="PF01343"/>
    </source>
</evidence>
<dbReference type="GO" id="GO:0008236">
    <property type="term" value="F:serine-type peptidase activity"/>
    <property type="evidence" value="ECO:0007669"/>
    <property type="project" value="UniProtKB-KW"/>
</dbReference>
<keyword evidence="3" id="KW-0378">Hydrolase</keyword>
<dbReference type="Gene3D" id="3.90.226.10">
    <property type="entry name" value="2-enoyl-CoA Hydratase, Chain A, domain 1"/>
    <property type="match status" value="1"/>
</dbReference>
<keyword evidence="4" id="KW-0720">Serine protease</keyword>
<dbReference type="PANTHER" id="PTHR42987:SF8">
    <property type="entry name" value="PROTEINASE"/>
    <property type="match status" value="1"/>
</dbReference>
<reference evidence="7" key="1">
    <citation type="submission" date="2017-05" db="EMBL/GenBank/DDBJ databases">
        <authorList>
            <person name="Imhoff J.F."/>
            <person name="Rahn T."/>
            <person name="Kuenzel S."/>
            <person name="Neulinger S.C."/>
        </authorList>
    </citation>
    <scope>NUCLEOTIDE SEQUENCE</scope>
    <source>
        <strain evidence="7">DSM 4395</strain>
    </source>
</reference>
<dbReference type="InterPro" id="IPR002142">
    <property type="entry name" value="Peptidase_S49"/>
</dbReference>
<keyword evidence="2" id="KW-0645">Protease</keyword>
<sequence length="336" mass="36884">MKLPSWISRWTRAERAHRDPMPATDDPHWERALINRLAVEFLRQQRRSRRWGLVLKLGLLAYVILLSATLVLDGLGDSMGATGEHAAVIKIEGLIADKTSASAERIIKGLHQAFEADTVKAIILSINSPGGSPVQSGYVFDEIRRLRELYPDTPVYAVAADVCASGAYYIASATDAIYVDRATLIGSIGVRLDSFGFKRALDELGIQRRLLTAGEHKGILDPFSDFDDWDRTFIQGLLDNLHQQFISAVKEGRGDRLQGGDELFSGLFWTGQESLELGLSDGLGSAASVARKIVGTEKLVDYSQERDLLERFAERVGTAFAARLAELTGAAVPSLR</sequence>
<evidence type="ECO:0000256" key="3">
    <source>
        <dbReference type="ARBA" id="ARBA00022801"/>
    </source>
</evidence>
<dbReference type="CDD" id="cd07023">
    <property type="entry name" value="S49_Sppa_N_C"/>
    <property type="match status" value="1"/>
</dbReference>
<keyword evidence="8" id="KW-1185">Reference proteome</keyword>
<dbReference type="Gene3D" id="6.20.330.10">
    <property type="match status" value="1"/>
</dbReference>
<proteinExistence type="inferred from homology"/>
<comment type="caution">
    <text evidence="7">The sequence shown here is derived from an EMBL/GenBank/DDBJ whole genome shotgun (WGS) entry which is preliminary data.</text>
</comment>
<comment type="similarity">
    <text evidence="1">Belongs to the peptidase S49 family.</text>
</comment>
<accession>A0AAJ0UDM4</accession>
<dbReference type="Proteomes" id="UP001296967">
    <property type="component" value="Unassembled WGS sequence"/>
</dbReference>
<evidence type="ECO:0000256" key="4">
    <source>
        <dbReference type="ARBA" id="ARBA00022825"/>
    </source>
</evidence>
<evidence type="ECO:0000256" key="2">
    <source>
        <dbReference type="ARBA" id="ARBA00022670"/>
    </source>
</evidence>
<organism evidence="7 8">
    <name type="scientific">Halochromatium salexigens</name>
    <name type="common">Chromatium salexigens</name>
    <dbReference type="NCBI Taxonomy" id="49447"/>
    <lineage>
        <taxon>Bacteria</taxon>
        <taxon>Pseudomonadati</taxon>
        <taxon>Pseudomonadota</taxon>
        <taxon>Gammaproteobacteria</taxon>
        <taxon>Chromatiales</taxon>
        <taxon>Chromatiaceae</taxon>
        <taxon>Halochromatium</taxon>
    </lineage>
</organism>
<protein>
    <submittedName>
        <fullName evidence="7">S49 family peptidase</fullName>
    </submittedName>
</protein>
<dbReference type="Pfam" id="PF01343">
    <property type="entry name" value="Peptidase_S49"/>
    <property type="match status" value="1"/>
</dbReference>